<dbReference type="AlphaFoldDB" id="A0A8H2LBP9"/>
<keyword evidence="1" id="KW-1133">Transmembrane helix</keyword>
<evidence type="ECO:0000256" key="1">
    <source>
        <dbReference type="SAM" id="Phobius"/>
    </source>
</evidence>
<comment type="caution">
    <text evidence="2">The sequence shown here is derived from an EMBL/GenBank/DDBJ whole genome shotgun (WGS) entry which is preliminary data.</text>
</comment>
<sequence>MKTILLICSGLLLLSIANLPIGYYTFLRIIVTIGAVTIIVKEYQGELNFWLIVFGLIAILFNPIIPVYFNNKSVWVPIDIIVAILFGIKSLTLKRK</sequence>
<proteinExistence type="predicted"/>
<dbReference type="RefSeq" id="WP_148370355.1">
    <property type="nucleotide sequence ID" value="NZ_VSKM01000010.1"/>
</dbReference>
<feature type="transmembrane region" description="Helical" evidence="1">
    <location>
        <begin position="75"/>
        <end position="93"/>
    </location>
</feature>
<protein>
    <submittedName>
        <fullName evidence="2">Uncharacterized protein</fullName>
    </submittedName>
</protein>
<reference evidence="2 3" key="1">
    <citation type="submission" date="2019-08" db="EMBL/GenBank/DDBJ databases">
        <title>Genomes of Antarctic Bizionia species.</title>
        <authorList>
            <person name="Bowman J.P."/>
        </authorList>
    </citation>
    <scope>NUCLEOTIDE SEQUENCE [LARGE SCALE GENOMIC DNA]</scope>
    <source>
        <strain evidence="2 3">HFD</strain>
    </source>
</reference>
<name>A0A8H2LBP9_9FLAO</name>
<keyword evidence="1" id="KW-0812">Transmembrane</keyword>
<accession>A0A8H2LBP9</accession>
<feature type="transmembrane region" description="Helical" evidence="1">
    <location>
        <begin position="50"/>
        <end position="69"/>
    </location>
</feature>
<evidence type="ECO:0000313" key="3">
    <source>
        <dbReference type="Proteomes" id="UP000323324"/>
    </source>
</evidence>
<evidence type="ECO:0000313" key="2">
    <source>
        <dbReference type="EMBL" id="TYB72667.1"/>
    </source>
</evidence>
<dbReference type="Proteomes" id="UP000323324">
    <property type="component" value="Unassembled WGS sequence"/>
</dbReference>
<dbReference type="Pfam" id="PF20619">
    <property type="entry name" value="DUF6804"/>
    <property type="match status" value="1"/>
</dbReference>
<keyword evidence="1" id="KW-0472">Membrane</keyword>
<dbReference type="InterPro" id="IPR046548">
    <property type="entry name" value="DUF6804"/>
</dbReference>
<gene>
    <name evidence="2" type="ORF">ES676_10865</name>
</gene>
<keyword evidence="3" id="KW-1185">Reference proteome</keyword>
<dbReference type="EMBL" id="VSKM01000010">
    <property type="protein sequence ID" value="TYB72667.1"/>
    <property type="molecule type" value="Genomic_DNA"/>
</dbReference>
<organism evidence="2 3">
    <name type="scientific">Bizionia saleffrena</name>
    <dbReference type="NCBI Taxonomy" id="291189"/>
    <lineage>
        <taxon>Bacteria</taxon>
        <taxon>Pseudomonadati</taxon>
        <taxon>Bacteroidota</taxon>
        <taxon>Flavobacteriia</taxon>
        <taxon>Flavobacteriales</taxon>
        <taxon>Flavobacteriaceae</taxon>
        <taxon>Bizionia</taxon>
    </lineage>
</organism>